<evidence type="ECO:0000313" key="2">
    <source>
        <dbReference type="Proteomes" id="UP000798808"/>
    </source>
</evidence>
<sequence>MVEVFKTNINDKVDAERVLVALSHHFPFATINFDLTDVDNILRIECKSYLVNFNKLISMVNEMGFEIEALGDYQPIPRFF</sequence>
<keyword evidence="2" id="KW-1185">Reference proteome</keyword>
<protein>
    <recommendedName>
        <fullName evidence="3">HMA domain-containing protein</fullName>
    </recommendedName>
</protein>
<name>A0ABW9RWX4_9BACT</name>
<evidence type="ECO:0008006" key="3">
    <source>
        <dbReference type="Google" id="ProtNLM"/>
    </source>
</evidence>
<gene>
    <name evidence="1" type="ORF">E1163_27635</name>
</gene>
<accession>A0ABW9RWX4</accession>
<proteinExistence type="predicted"/>
<evidence type="ECO:0000313" key="1">
    <source>
        <dbReference type="EMBL" id="MTI28762.1"/>
    </source>
</evidence>
<dbReference type="EMBL" id="SMLW01000672">
    <property type="protein sequence ID" value="MTI28762.1"/>
    <property type="molecule type" value="Genomic_DNA"/>
</dbReference>
<dbReference type="Proteomes" id="UP000798808">
    <property type="component" value="Unassembled WGS sequence"/>
</dbReference>
<dbReference type="RefSeq" id="WP_155176604.1">
    <property type="nucleotide sequence ID" value="NZ_BAAAFL010000012.1"/>
</dbReference>
<reference evidence="1 2" key="1">
    <citation type="submission" date="2019-02" db="EMBL/GenBank/DDBJ databases">
        <authorList>
            <person name="Goldberg S.R."/>
            <person name="Haltli B.A."/>
            <person name="Correa H."/>
            <person name="Russell K.G."/>
        </authorList>
    </citation>
    <scope>NUCLEOTIDE SEQUENCE [LARGE SCALE GENOMIC DNA]</scope>
    <source>
        <strain evidence="1 2">JCM 16186</strain>
    </source>
</reference>
<organism evidence="1 2">
    <name type="scientific">Fulvivirga kasyanovii</name>
    <dbReference type="NCBI Taxonomy" id="396812"/>
    <lineage>
        <taxon>Bacteria</taxon>
        <taxon>Pseudomonadati</taxon>
        <taxon>Bacteroidota</taxon>
        <taxon>Cytophagia</taxon>
        <taxon>Cytophagales</taxon>
        <taxon>Fulvivirgaceae</taxon>
        <taxon>Fulvivirga</taxon>
    </lineage>
</organism>
<comment type="caution">
    <text evidence="1">The sequence shown here is derived from an EMBL/GenBank/DDBJ whole genome shotgun (WGS) entry which is preliminary data.</text>
</comment>